<dbReference type="OrthoDB" id="2635882at2759"/>
<name>A0A2A9NS62_9AGAR</name>
<evidence type="ECO:0000313" key="3">
    <source>
        <dbReference type="Proteomes" id="UP000242287"/>
    </source>
</evidence>
<dbReference type="AlphaFoldDB" id="A0A2A9NS62"/>
<feature type="compositionally biased region" description="Polar residues" evidence="1">
    <location>
        <begin position="118"/>
        <end position="146"/>
    </location>
</feature>
<sequence length="350" mass="38698">MQSQNRLYSDFFTSGLRAMTNRASTKRYSMPVSQSSGKAAAATIAQAPTPITAAVLPSSKRSTRRHSLLGITSLRSLVTSTITSSSNKNNKNNDDVKSRRRRSSFLPMPSKKWLFDRSSPSTSTASTFNSRRASSYVPPTTAASSHFSEDDEKASSSQVWITVGGPYTLEDIEGRSSLELFQPVDPFASSPDSKSYFIDLAESPRLSATFPPNSTPTPPPPPPQPKRESFLSMTSSDKSTFHLPIFNSSTTPTPTATTRRERPTSIQTMPITHSRRSSIQQWASSVVIAAAGDKRSSLSVPVPWEDEQEEETTATHHPPEILEVDYPACIDWRQFHADLLFFHDDYELDI</sequence>
<feature type="compositionally biased region" description="Low complexity" evidence="1">
    <location>
        <begin position="248"/>
        <end position="257"/>
    </location>
</feature>
<dbReference type="EMBL" id="KZ301992">
    <property type="protein sequence ID" value="PFH51117.1"/>
    <property type="molecule type" value="Genomic_DNA"/>
</dbReference>
<evidence type="ECO:0000256" key="1">
    <source>
        <dbReference type="SAM" id="MobiDB-lite"/>
    </source>
</evidence>
<feature type="region of interest" description="Disordered" evidence="1">
    <location>
        <begin position="82"/>
        <end position="103"/>
    </location>
</feature>
<proteinExistence type="predicted"/>
<evidence type="ECO:0000313" key="2">
    <source>
        <dbReference type="EMBL" id="PFH51117.1"/>
    </source>
</evidence>
<organism evidence="2 3">
    <name type="scientific">Amanita thiersii Skay4041</name>
    <dbReference type="NCBI Taxonomy" id="703135"/>
    <lineage>
        <taxon>Eukaryota</taxon>
        <taxon>Fungi</taxon>
        <taxon>Dikarya</taxon>
        <taxon>Basidiomycota</taxon>
        <taxon>Agaricomycotina</taxon>
        <taxon>Agaricomycetes</taxon>
        <taxon>Agaricomycetidae</taxon>
        <taxon>Agaricales</taxon>
        <taxon>Pluteineae</taxon>
        <taxon>Amanitaceae</taxon>
        <taxon>Amanita</taxon>
    </lineage>
</organism>
<protein>
    <submittedName>
        <fullName evidence="2">Uncharacterized protein</fullName>
    </submittedName>
</protein>
<reference evidence="2 3" key="1">
    <citation type="submission" date="2014-02" db="EMBL/GenBank/DDBJ databases">
        <title>Transposable element dynamics among asymbiotic and ectomycorrhizal Amanita fungi.</title>
        <authorList>
            <consortium name="DOE Joint Genome Institute"/>
            <person name="Hess J."/>
            <person name="Skrede I."/>
            <person name="Wolfe B."/>
            <person name="LaButti K."/>
            <person name="Ohm R.A."/>
            <person name="Grigoriev I.V."/>
            <person name="Pringle A."/>
        </authorList>
    </citation>
    <scope>NUCLEOTIDE SEQUENCE [LARGE SCALE GENOMIC DNA]</scope>
    <source>
        <strain evidence="2 3">SKay4041</strain>
    </source>
</reference>
<dbReference type="Proteomes" id="UP000242287">
    <property type="component" value="Unassembled WGS sequence"/>
</dbReference>
<keyword evidence="3" id="KW-1185">Reference proteome</keyword>
<gene>
    <name evidence="2" type="ORF">AMATHDRAFT_59851</name>
</gene>
<accession>A0A2A9NS62</accession>
<feature type="region of interest" description="Disordered" evidence="1">
    <location>
        <begin position="115"/>
        <end position="155"/>
    </location>
</feature>
<feature type="compositionally biased region" description="Pro residues" evidence="1">
    <location>
        <begin position="213"/>
        <end position="224"/>
    </location>
</feature>
<feature type="region of interest" description="Disordered" evidence="1">
    <location>
        <begin position="207"/>
        <end position="262"/>
    </location>
</feature>